<reference evidence="1 2" key="1">
    <citation type="journal article" date="2013" name="Stand. Genomic Sci.">
        <title>Genomic Encyclopedia of Type Strains, Phase I: The one thousand microbial genomes (KMG-I) project.</title>
        <authorList>
            <person name="Kyrpides N.C."/>
            <person name="Woyke T."/>
            <person name="Eisen J.A."/>
            <person name="Garrity G."/>
            <person name="Lilburn T.G."/>
            <person name="Beck B.J."/>
            <person name="Whitman W.B."/>
            <person name="Hugenholtz P."/>
            <person name="Klenk H.P."/>
        </authorList>
    </citation>
    <scope>NUCLEOTIDE SEQUENCE [LARGE SCALE GENOMIC DNA]</scope>
    <source>
        <strain evidence="1 2">DSM 13484</strain>
    </source>
</reference>
<accession>A0A562SYZ8</accession>
<dbReference type="AlphaFoldDB" id="A0A562SYZ8"/>
<gene>
    <name evidence="1" type="ORF">LX66_3506</name>
</gene>
<dbReference type="EMBL" id="VLLG01000004">
    <property type="protein sequence ID" value="TWI86254.1"/>
    <property type="molecule type" value="Genomic_DNA"/>
</dbReference>
<proteinExistence type="predicted"/>
<evidence type="ECO:0000313" key="2">
    <source>
        <dbReference type="Proteomes" id="UP000316778"/>
    </source>
</evidence>
<name>A0A562SYZ8_CHIJA</name>
<dbReference type="OrthoDB" id="672125at2"/>
<keyword evidence="2" id="KW-1185">Reference proteome</keyword>
<evidence type="ECO:0000313" key="1">
    <source>
        <dbReference type="EMBL" id="TWI86254.1"/>
    </source>
</evidence>
<evidence type="ECO:0008006" key="3">
    <source>
        <dbReference type="Google" id="ProtNLM"/>
    </source>
</evidence>
<organism evidence="1 2">
    <name type="scientific">Chitinophaga japonensis</name>
    <name type="common">Flexibacter japonensis</name>
    <dbReference type="NCBI Taxonomy" id="104662"/>
    <lineage>
        <taxon>Bacteria</taxon>
        <taxon>Pseudomonadati</taxon>
        <taxon>Bacteroidota</taxon>
        <taxon>Chitinophagia</taxon>
        <taxon>Chitinophagales</taxon>
        <taxon>Chitinophagaceae</taxon>
        <taxon>Chitinophaga</taxon>
    </lineage>
</organism>
<protein>
    <recommendedName>
        <fullName evidence="3">Outer membrane lipoprotein-sorting protein</fullName>
    </recommendedName>
</protein>
<dbReference type="RefSeq" id="WP_145715912.1">
    <property type="nucleotide sequence ID" value="NZ_BAAAFY010000005.1"/>
</dbReference>
<sequence length="230" mass="26588">MRVLLLCLLHVTGLFAQDRSWEQLQHLCETYARQRTMAFQTRLKMYTAQQPVKVLDELQAVCRVNGRRFYAQIGPVEIVKNSHCQLTIDHDEKIMVVAPADTAAQQGDMTTTLMDMGKLLQDMKEWGVKARQVLRGNDTWLELTGLPDPAMQQCNIQYDPQTFLIKRVWMKAMDETVNAEEAVIVDIAYSDYRLSTPEATWFNEGRFVRMNGKQAVLQPSWQQYTLINQL</sequence>
<dbReference type="Proteomes" id="UP000316778">
    <property type="component" value="Unassembled WGS sequence"/>
</dbReference>
<comment type="caution">
    <text evidence="1">The sequence shown here is derived from an EMBL/GenBank/DDBJ whole genome shotgun (WGS) entry which is preliminary data.</text>
</comment>